<dbReference type="InterPro" id="IPR006626">
    <property type="entry name" value="PbH1"/>
</dbReference>
<dbReference type="PANTHER" id="PTHR31375">
    <property type="match status" value="1"/>
</dbReference>
<dbReference type="Gene3D" id="2.160.20.10">
    <property type="entry name" value="Single-stranded right-handed beta-helix, Pectin lyase-like"/>
    <property type="match status" value="1"/>
</dbReference>
<dbReference type="STRING" id="56857.A0A200PWR2"/>
<feature type="active site" evidence="8">
    <location>
        <position position="253"/>
    </location>
</feature>
<keyword evidence="7" id="KW-0961">Cell wall biogenesis/degradation</keyword>
<feature type="signal peptide" evidence="10">
    <location>
        <begin position="1"/>
        <end position="26"/>
    </location>
</feature>
<keyword evidence="10" id="KW-0732">Signal</keyword>
<accession>A0A200PWR2</accession>
<evidence type="ECO:0000256" key="1">
    <source>
        <dbReference type="ARBA" id="ARBA00004191"/>
    </source>
</evidence>
<evidence type="ECO:0000256" key="8">
    <source>
        <dbReference type="PROSITE-ProRule" id="PRU10052"/>
    </source>
</evidence>
<dbReference type="InterPro" id="IPR012334">
    <property type="entry name" value="Pectin_lyas_fold"/>
</dbReference>
<keyword evidence="6 9" id="KW-0326">Glycosidase</keyword>
<evidence type="ECO:0000256" key="6">
    <source>
        <dbReference type="ARBA" id="ARBA00023295"/>
    </source>
</evidence>
<name>A0A200PWR2_MACCD</name>
<dbReference type="EMBL" id="MVGT01003949">
    <property type="protein sequence ID" value="OVA02615.1"/>
    <property type="molecule type" value="Genomic_DNA"/>
</dbReference>
<evidence type="ECO:0000313" key="11">
    <source>
        <dbReference type="EMBL" id="OVA02615.1"/>
    </source>
</evidence>
<keyword evidence="12" id="KW-1185">Reference proteome</keyword>
<organism evidence="11 12">
    <name type="scientific">Macleaya cordata</name>
    <name type="common">Five-seeded plume-poppy</name>
    <name type="synonym">Bocconia cordata</name>
    <dbReference type="NCBI Taxonomy" id="56857"/>
    <lineage>
        <taxon>Eukaryota</taxon>
        <taxon>Viridiplantae</taxon>
        <taxon>Streptophyta</taxon>
        <taxon>Embryophyta</taxon>
        <taxon>Tracheophyta</taxon>
        <taxon>Spermatophyta</taxon>
        <taxon>Magnoliopsida</taxon>
        <taxon>Ranunculales</taxon>
        <taxon>Papaveraceae</taxon>
        <taxon>Papaveroideae</taxon>
        <taxon>Macleaya</taxon>
    </lineage>
</organism>
<comment type="subcellular location">
    <subcellularLocation>
        <location evidence="1">Secreted</location>
        <location evidence="1">Cell wall</location>
    </subcellularLocation>
</comment>
<dbReference type="GO" id="GO:0005975">
    <property type="term" value="P:carbohydrate metabolic process"/>
    <property type="evidence" value="ECO:0007669"/>
    <property type="project" value="InterPro"/>
</dbReference>
<proteinExistence type="inferred from homology"/>
<reference evidence="11 12" key="1">
    <citation type="journal article" date="2017" name="Mol. Plant">
        <title>The Genome of Medicinal Plant Macleaya cordata Provides New Insights into Benzylisoquinoline Alkaloids Metabolism.</title>
        <authorList>
            <person name="Liu X."/>
            <person name="Liu Y."/>
            <person name="Huang P."/>
            <person name="Ma Y."/>
            <person name="Qing Z."/>
            <person name="Tang Q."/>
            <person name="Cao H."/>
            <person name="Cheng P."/>
            <person name="Zheng Y."/>
            <person name="Yuan Z."/>
            <person name="Zhou Y."/>
            <person name="Liu J."/>
            <person name="Tang Z."/>
            <person name="Zhuo Y."/>
            <person name="Zhang Y."/>
            <person name="Yu L."/>
            <person name="Huang J."/>
            <person name="Yang P."/>
            <person name="Peng Q."/>
            <person name="Zhang J."/>
            <person name="Jiang W."/>
            <person name="Zhang Z."/>
            <person name="Lin K."/>
            <person name="Ro D.K."/>
            <person name="Chen X."/>
            <person name="Xiong X."/>
            <person name="Shang Y."/>
            <person name="Huang S."/>
            <person name="Zeng J."/>
        </authorList>
    </citation>
    <scope>NUCLEOTIDE SEQUENCE [LARGE SCALE GENOMIC DNA]</scope>
    <source>
        <strain evidence="12">cv. BLH2017</strain>
        <tissue evidence="11">Root</tissue>
    </source>
</reference>
<gene>
    <name evidence="11" type="ORF">BVC80_9091g123</name>
</gene>
<evidence type="ECO:0000256" key="5">
    <source>
        <dbReference type="ARBA" id="ARBA00022801"/>
    </source>
</evidence>
<dbReference type="FunFam" id="2.160.20.10:FF:000004">
    <property type="entry name" value="Pectin lyase-like superfamily protein"/>
    <property type="match status" value="1"/>
</dbReference>
<dbReference type="SUPFAM" id="SSF51126">
    <property type="entry name" value="Pectin lyase-like"/>
    <property type="match status" value="1"/>
</dbReference>
<sequence>MAIVRISTGAVILLFLPLLLSNVAQAFGSIGGPHPTIFNVLKYGASPDGKKESTQAFMQAWVAACHSKGNARLLVPQGTFLVGPVIFQGPCSSPMMVVQVQGTVKATTDISEYDEDHWFLFENINGLTVTGGGTFDGQGASSWEYNDCHSNPDCTMLPIGLKFMHVTRGIVRQVNSLNPAGFHIVINNCDDFKAHSLHITAPKTSPNTDGIHVSESNNIRISRSIIATGDDCVSIGQGATNVSVSKVTCGPGHGISIGSLGKKPDEKDVRGVIVRNCTLIGTENGVRIKTWPASPPTKASHFIFQDIIMDNVKNPIIIDQSYCAGSSCNKKPSLVAISDVHYRNIRGTSSSNVAVSVGCSSQVHCQNVDMINIDLKYTGLKAGVQASSTCANAKVNFWGTQNPPPCRAVA</sequence>
<dbReference type="InterPro" id="IPR011050">
    <property type="entry name" value="Pectin_lyase_fold/virulence"/>
</dbReference>
<dbReference type="SMART" id="SM00710">
    <property type="entry name" value="PbH1"/>
    <property type="match status" value="4"/>
</dbReference>
<evidence type="ECO:0000256" key="3">
    <source>
        <dbReference type="ARBA" id="ARBA00022512"/>
    </source>
</evidence>
<evidence type="ECO:0000256" key="9">
    <source>
        <dbReference type="RuleBase" id="RU361169"/>
    </source>
</evidence>
<protein>
    <submittedName>
        <fullName evidence="11">Glycoside hydrolase</fullName>
    </submittedName>
</protein>
<keyword evidence="4" id="KW-0964">Secreted</keyword>
<comment type="similarity">
    <text evidence="2 9">Belongs to the glycosyl hydrolase 28 family.</text>
</comment>
<dbReference type="OMA" id="WQFNDCK"/>
<keyword evidence="5 9" id="KW-0378">Hydrolase</keyword>
<dbReference type="AlphaFoldDB" id="A0A200PWR2"/>
<evidence type="ECO:0000256" key="2">
    <source>
        <dbReference type="ARBA" id="ARBA00008834"/>
    </source>
</evidence>
<dbReference type="GO" id="GO:0071555">
    <property type="term" value="P:cell wall organization"/>
    <property type="evidence" value="ECO:0007669"/>
    <property type="project" value="UniProtKB-KW"/>
</dbReference>
<dbReference type="Pfam" id="PF00295">
    <property type="entry name" value="Glyco_hydro_28"/>
    <property type="match status" value="1"/>
</dbReference>
<dbReference type="PROSITE" id="PS00502">
    <property type="entry name" value="POLYGALACTURONASE"/>
    <property type="match status" value="1"/>
</dbReference>
<dbReference type="InParanoid" id="A0A200PWR2"/>
<keyword evidence="3" id="KW-0134">Cell wall</keyword>
<dbReference type="InterPro" id="IPR000743">
    <property type="entry name" value="Glyco_hydro_28"/>
</dbReference>
<dbReference type="Proteomes" id="UP000195402">
    <property type="component" value="Unassembled WGS sequence"/>
</dbReference>
<feature type="chain" id="PRO_5012894111" evidence="10">
    <location>
        <begin position="27"/>
        <end position="410"/>
    </location>
</feature>
<dbReference type="OrthoDB" id="187139at2759"/>
<dbReference type="GO" id="GO:0004650">
    <property type="term" value="F:polygalacturonase activity"/>
    <property type="evidence" value="ECO:0007669"/>
    <property type="project" value="InterPro"/>
</dbReference>
<evidence type="ECO:0000256" key="4">
    <source>
        <dbReference type="ARBA" id="ARBA00022525"/>
    </source>
</evidence>
<evidence type="ECO:0000256" key="10">
    <source>
        <dbReference type="SAM" id="SignalP"/>
    </source>
</evidence>
<evidence type="ECO:0000256" key="7">
    <source>
        <dbReference type="ARBA" id="ARBA00023316"/>
    </source>
</evidence>
<evidence type="ECO:0000313" key="12">
    <source>
        <dbReference type="Proteomes" id="UP000195402"/>
    </source>
</evidence>
<comment type="caution">
    <text evidence="11">The sequence shown here is derived from an EMBL/GenBank/DDBJ whole genome shotgun (WGS) entry which is preliminary data.</text>
</comment>